<dbReference type="InterPro" id="IPR001375">
    <property type="entry name" value="Peptidase_S9_cat"/>
</dbReference>
<dbReference type="PANTHER" id="PTHR43056:SF5">
    <property type="entry name" value="PEPTIDASE S9 PROLYL OLIGOPEPTIDASE CATALYTIC DOMAIN-CONTAINING PROTEIN"/>
    <property type="match status" value="1"/>
</dbReference>
<organism evidence="2 3">
    <name type="scientific">Salinisphaera aquimarina</name>
    <dbReference type="NCBI Taxonomy" id="2094031"/>
    <lineage>
        <taxon>Bacteria</taxon>
        <taxon>Pseudomonadati</taxon>
        <taxon>Pseudomonadota</taxon>
        <taxon>Gammaproteobacteria</taxon>
        <taxon>Salinisphaerales</taxon>
        <taxon>Salinisphaeraceae</taxon>
        <taxon>Salinisphaera</taxon>
    </lineage>
</organism>
<dbReference type="EMBL" id="JBHRSS010000003">
    <property type="protein sequence ID" value="MFC3103827.1"/>
    <property type="molecule type" value="Genomic_DNA"/>
</dbReference>
<reference evidence="3" key="1">
    <citation type="journal article" date="2019" name="Int. J. Syst. Evol. Microbiol.">
        <title>The Global Catalogue of Microorganisms (GCM) 10K type strain sequencing project: providing services to taxonomists for standard genome sequencing and annotation.</title>
        <authorList>
            <consortium name="The Broad Institute Genomics Platform"/>
            <consortium name="The Broad Institute Genome Sequencing Center for Infectious Disease"/>
            <person name="Wu L."/>
            <person name="Ma J."/>
        </authorList>
    </citation>
    <scope>NUCLEOTIDE SEQUENCE [LARGE SCALE GENOMIC DNA]</scope>
    <source>
        <strain evidence="3">KCTC 52640</strain>
    </source>
</reference>
<dbReference type="InterPro" id="IPR011042">
    <property type="entry name" value="6-blade_b-propeller_TolB-like"/>
</dbReference>
<evidence type="ECO:0000259" key="1">
    <source>
        <dbReference type="Pfam" id="PF00326"/>
    </source>
</evidence>
<protein>
    <submittedName>
        <fullName evidence="2">S9 family peptidase</fullName>
    </submittedName>
</protein>
<dbReference type="RefSeq" id="WP_380688229.1">
    <property type="nucleotide sequence ID" value="NZ_JBHRSS010000003.1"/>
</dbReference>
<accession>A0ABV7EQC0</accession>
<gene>
    <name evidence="2" type="ORF">ACFOSU_07975</name>
</gene>
<dbReference type="Pfam" id="PF00326">
    <property type="entry name" value="Peptidase_S9"/>
    <property type="match status" value="1"/>
</dbReference>
<comment type="caution">
    <text evidence="2">The sequence shown here is derived from an EMBL/GenBank/DDBJ whole genome shotgun (WGS) entry which is preliminary data.</text>
</comment>
<evidence type="ECO:0000313" key="2">
    <source>
        <dbReference type="EMBL" id="MFC3103827.1"/>
    </source>
</evidence>
<dbReference type="InterPro" id="IPR029058">
    <property type="entry name" value="AB_hydrolase_fold"/>
</dbReference>
<keyword evidence="3" id="KW-1185">Reference proteome</keyword>
<evidence type="ECO:0000313" key="3">
    <source>
        <dbReference type="Proteomes" id="UP001595462"/>
    </source>
</evidence>
<dbReference type="PANTHER" id="PTHR43056">
    <property type="entry name" value="PEPTIDASE S9 PROLYL OLIGOPEPTIDASE"/>
    <property type="match status" value="1"/>
</dbReference>
<dbReference type="SUPFAM" id="SSF53474">
    <property type="entry name" value="alpha/beta-Hydrolases"/>
    <property type="match status" value="1"/>
</dbReference>
<name>A0ABV7EQC0_9GAMM</name>
<dbReference type="Gene3D" id="2.120.10.30">
    <property type="entry name" value="TolB, C-terminal domain"/>
    <property type="match status" value="1"/>
</dbReference>
<feature type="domain" description="Peptidase S9 prolyl oligopeptidase catalytic" evidence="1">
    <location>
        <begin position="426"/>
        <end position="629"/>
    </location>
</feature>
<dbReference type="SUPFAM" id="SSF82171">
    <property type="entry name" value="DPP6 N-terminal domain-like"/>
    <property type="match status" value="1"/>
</dbReference>
<dbReference type="InterPro" id="IPR050585">
    <property type="entry name" value="Xaa-Pro_dipeptidyl-ppase/CocE"/>
</dbReference>
<sequence length="646" mass="69822">MTNIRPYGSWPSAISADHVAAAGRKFTDLRIDHGVDAPLLYWLESCPDEAGRNTIMRLNDAGEAESLLDAPASARSAVHEYGGAAFTVHAGVVWFVNAADQAIWRREPAGDLAPLTDVDDDVHFADLQYDAGRDRLIAVAETPRADAEPQAALEMIDAQGRRTGIHSGHDFYASPRLSPAGDRLVWLAWNHPDMPWDATALWQAEIDADGRIGAPSCRWAPERASLFAPVFAPDGRLHIVCDADDWWNIYREDSAGGGFAQLTREQAEFGVPQWVFGQSTYAFTADGRLYAMATRAGRWQLGEVDTEDGSFTPWPLAQDFFEHLHAIGDDLVVIAADAATPKSVLYFAAPATPSRSARVLRAGDGLPDGVSLSQPQAISWSTTDGDRAHGLFYAPVNADCAGPADARPPLILKCHGGPTGATSTALDARIQYWTSRGYALLDVNYRGSTGYGRAYRGKLDDAWGIADVADCATGARYLADRGDIDGERVLISGSSAGGYTVLCVLTFTDVAAAGASYYGIGDLTRLMASTHKFESRYLVGLIGADPARLVERSPLPHAERLACPVLFLQGLQDKVVPPDQAETMVAALRSQGVPVAYVTFADERHGFRDAANIRTAIESERSFYSRVLGITGIDDLIDLRIYNFGD</sequence>
<dbReference type="Proteomes" id="UP001595462">
    <property type="component" value="Unassembled WGS sequence"/>
</dbReference>
<dbReference type="Gene3D" id="3.40.50.1820">
    <property type="entry name" value="alpha/beta hydrolase"/>
    <property type="match status" value="1"/>
</dbReference>
<proteinExistence type="predicted"/>